<dbReference type="PANTHER" id="PTHR13710:SF105">
    <property type="entry name" value="ATP-DEPENDENT DNA HELICASE Q1"/>
    <property type="match status" value="1"/>
</dbReference>
<dbReference type="EMBL" id="KL142413">
    <property type="protein sequence ID" value="KDR67601.1"/>
    <property type="molecule type" value="Genomic_DNA"/>
</dbReference>
<dbReference type="GO" id="GO:0005737">
    <property type="term" value="C:cytoplasm"/>
    <property type="evidence" value="ECO:0007669"/>
    <property type="project" value="TreeGrafter"/>
</dbReference>
<dbReference type="GO" id="GO:0006310">
    <property type="term" value="P:DNA recombination"/>
    <property type="evidence" value="ECO:0007669"/>
    <property type="project" value="TreeGrafter"/>
</dbReference>
<dbReference type="AlphaFoldDB" id="A0A067S9T0"/>
<dbReference type="STRING" id="685588.A0A067S9T0"/>
<name>A0A067S9T0_GALM3</name>
<feature type="non-terminal residue" evidence="6">
    <location>
        <position position="62"/>
    </location>
</feature>
<evidence type="ECO:0000313" key="6">
    <source>
        <dbReference type="EMBL" id="KDR67601.1"/>
    </source>
</evidence>
<sequence length="62" mass="6984">FSSLLTSPEMCLKHHEFCSKLTATQFQDICAVVIDEAHCVGQWGGDFRTAYSKLGKLRSFFP</sequence>
<dbReference type="OrthoDB" id="3055219at2759"/>
<protein>
    <recommendedName>
        <fullName evidence="5">DNA 3'-5' helicase</fullName>
        <ecNumber evidence="5">5.6.2.4</ecNumber>
    </recommendedName>
</protein>
<proteinExistence type="inferred from homology"/>
<dbReference type="GO" id="GO:0043138">
    <property type="term" value="F:3'-5' DNA helicase activity"/>
    <property type="evidence" value="ECO:0007669"/>
    <property type="project" value="UniProtKB-EC"/>
</dbReference>
<evidence type="ECO:0000313" key="7">
    <source>
        <dbReference type="Proteomes" id="UP000027222"/>
    </source>
</evidence>
<dbReference type="Proteomes" id="UP000027222">
    <property type="component" value="Unassembled WGS sequence"/>
</dbReference>
<accession>A0A067S9T0</accession>
<reference evidence="7" key="1">
    <citation type="journal article" date="2014" name="Proc. Natl. Acad. Sci. U.S.A.">
        <title>Extensive sampling of basidiomycete genomes demonstrates inadequacy of the white-rot/brown-rot paradigm for wood decay fungi.</title>
        <authorList>
            <person name="Riley R."/>
            <person name="Salamov A.A."/>
            <person name="Brown D.W."/>
            <person name="Nagy L.G."/>
            <person name="Floudas D."/>
            <person name="Held B.W."/>
            <person name="Levasseur A."/>
            <person name="Lombard V."/>
            <person name="Morin E."/>
            <person name="Otillar R."/>
            <person name="Lindquist E.A."/>
            <person name="Sun H."/>
            <person name="LaButti K.M."/>
            <person name="Schmutz J."/>
            <person name="Jabbour D."/>
            <person name="Luo H."/>
            <person name="Baker S.E."/>
            <person name="Pisabarro A.G."/>
            <person name="Walton J.D."/>
            <person name="Blanchette R.A."/>
            <person name="Henrissat B."/>
            <person name="Martin F."/>
            <person name="Cullen D."/>
            <person name="Hibbett D.S."/>
            <person name="Grigoriev I.V."/>
        </authorList>
    </citation>
    <scope>NUCLEOTIDE SEQUENCE [LARGE SCALE GENOMIC DNA]</scope>
    <source>
        <strain evidence="7">CBS 339.88</strain>
    </source>
</reference>
<gene>
    <name evidence="6" type="ORF">GALMADRAFT_34185</name>
</gene>
<dbReference type="GO" id="GO:0006281">
    <property type="term" value="P:DNA repair"/>
    <property type="evidence" value="ECO:0007669"/>
    <property type="project" value="TreeGrafter"/>
</dbReference>
<dbReference type="InterPro" id="IPR027417">
    <property type="entry name" value="P-loop_NTPase"/>
</dbReference>
<comment type="similarity">
    <text evidence="1">Belongs to the helicase family. RecQ subfamily.</text>
</comment>
<dbReference type="EC" id="5.6.2.4" evidence="5"/>
<organism evidence="6 7">
    <name type="scientific">Galerina marginata (strain CBS 339.88)</name>
    <dbReference type="NCBI Taxonomy" id="685588"/>
    <lineage>
        <taxon>Eukaryota</taxon>
        <taxon>Fungi</taxon>
        <taxon>Dikarya</taxon>
        <taxon>Basidiomycota</taxon>
        <taxon>Agaricomycotina</taxon>
        <taxon>Agaricomycetes</taxon>
        <taxon>Agaricomycetidae</taxon>
        <taxon>Agaricales</taxon>
        <taxon>Agaricineae</taxon>
        <taxon>Strophariaceae</taxon>
        <taxon>Galerina</taxon>
    </lineage>
</organism>
<dbReference type="SUPFAM" id="SSF52540">
    <property type="entry name" value="P-loop containing nucleoside triphosphate hydrolases"/>
    <property type="match status" value="1"/>
</dbReference>
<dbReference type="Gene3D" id="3.40.50.300">
    <property type="entry name" value="P-loop containing nucleotide triphosphate hydrolases"/>
    <property type="match status" value="1"/>
</dbReference>
<keyword evidence="2" id="KW-0238">DNA-binding</keyword>
<evidence type="ECO:0000256" key="2">
    <source>
        <dbReference type="ARBA" id="ARBA00023125"/>
    </source>
</evidence>
<evidence type="ECO:0000256" key="1">
    <source>
        <dbReference type="ARBA" id="ARBA00005446"/>
    </source>
</evidence>
<dbReference type="GO" id="GO:0009378">
    <property type="term" value="F:four-way junction helicase activity"/>
    <property type="evidence" value="ECO:0007669"/>
    <property type="project" value="TreeGrafter"/>
</dbReference>
<dbReference type="HOGENOM" id="CLU_126713_2_1_1"/>
<dbReference type="PANTHER" id="PTHR13710">
    <property type="entry name" value="DNA HELICASE RECQ FAMILY MEMBER"/>
    <property type="match status" value="1"/>
</dbReference>
<evidence type="ECO:0000256" key="3">
    <source>
        <dbReference type="ARBA" id="ARBA00023235"/>
    </source>
</evidence>
<evidence type="ECO:0000256" key="5">
    <source>
        <dbReference type="ARBA" id="ARBA00034808"/>
    </source>
</evidence>
<keyword evidence="3" id="KW-0413">Isomerase</keyword>
<evidence type="ECO:0000256" key="4">
    <source>
        <dbReference type="ARBA" id="ARBA00034617"/>
    </source>
</evidence>
<dbReference type="GO" id="GO:0003677">
    <property type="term" value="F:DNA binding"/>
    <property type="evidence" value="ECO:0007669"/>
    <property type="project" value="UniProtKB-KW"/>
</dbReference>
<dbReference type="GO" id="GO:0005694">
    <property type="term" value="C:chromosome"/>
    <property type="evidence" value="ECO:0007669"/>
    <property type="project" value="TreeGrafter"/>
</dbReference>
<comment type="catalytic activity">
    <reaction evidence="4">
        <text>Couples ATP hydrolysis with the unwinding of duplex DNA by translocating in the 3'-5' direction.</text>
        <dbReference type="EC" id="5.6.2.4"/>
    </reaction>
</comment>
<keyword evidence="7" id="KW-1185">Reference proteome</keyword>
<feature type="non-terminal residue" evidence="6">
    <location>
        <position position="1"/>
    </location>
</feature>